<evidence type="ECO:0000256" key="3">
    <source>
        <dbReference type="ARBA" id="ARBA00023015"/>
    </source>
</evidence>
<sequence length="221" mass="25243">MALNLSQSEENYLKSIYRLSEIENVPVATNSIAEDVDTKASSVTEMIKRLAKKELLTYEKYKGSILTRSGISHAINIIRKHRLWETFLVDKLKFSWDEVHEIAEQLEHIQSSKLTNRLSEFLDHPDYDPHGDPIPNEKGEFPKSIQTSKLFELQEGETGTVHHIGIDSPSFLKFLTKHAIQIGSAITCIAKYDFDQSMYVKIDGEFEMSLSKKVSKNIIVK</sequence>
<dbReference type="GO" id="GO:0003677">
    <property type="term" value="F:DNA binding"/>
    <property type="evidence" value="ECO:0007669"/>
    <property type="project" value="UniProtKB-KW"/>
</dbReference>
<accession>A0A2W1MYH9</accession>
<keyword evidence="9" id="KW-1185">Reference proteome</keyword>
<dbReference type="PANTHER" id="PTHR33238">
    <property type="entry name" value="IRON (METAL) DEPENDENT REPRESSOR, DTXR FAMILY"/>
    <property type="match status" value="1"/>
</dbReference>
<dbReference type="InterPro" id="IPR007167">
    <property type="entry name" value="Fe-transptr_FeoA-like"/>
</dbReference>
<dbReference type="Proteomes" id="UP000249248">
    <property type="component" value="Unassembled WGS sequence"/>
</dbReference>
<dbReference type="AlphaFoldDB" id="A0A2W1MYH9"/>
<evidence type="ECO:0000256" key="6">
    <source>
        <dbReference type="ARBA" id="ARBA00025185"/>
    </source>
</evidence>
<evidence type="ECO:0000256" key="2">
    <source>
        <dbReference type="ARBA" id="ARBA00022386"/>
    </source>
</evidence>
<dbReference type="InterPro" id="IPR022689">
    <property type="entry name" value="Iron_dep_repressor"/>
</dbReference>
<dbReference type="Pfam" id="PF02742">
    <property type="entry name" value="Fe_dep_repr_C"/>
    <property type="match status" value="1"/>
</dbReference>
<evidence type="ECO:0000256" key="1">
    <source>
        <dbReference type="ARBA" id="ARBA00007871"/>
    </source>
</evidence>
<evidence type="ECO:0000256" key="4">
    <source>
        <dbReference type="ARBA" id="ARBA00023125"/>
    </source>
</evidence>
<reference evidence="8 9" key="1">
    <citation type="submission" date="2018-06" db="EMBL/GenBank/DDBJ databases">
        <title>The draft genome sequence of Crocinitomix sp. SM1701.</title>
        <authorList>
            <person name="Zhang X."/>
        </authorList>
    </citation>
    <scope>NUCLEOTIDE SEQUENCE [LARGE SCALE GENOMIC DNA]</scope>
    <source>
        <strain evidence="8 9">SM1701</strain>
    </source>
</reference>
<comment type="function">
    <text evidence="6">In the presence of manganese, represses expression of mntH and mntS. Up-regulates expression of mntP.</text>
</comment>
<proteinExistence type="inferred from homology"/>
<dbReference type="Gene3D" id="1.10.10.10">
    <property type="entry name" value="Winged helix-like DNA-binding domain superfamily/Winged helix DNA-binding domain"/>
    <property type="match status" value="1"/>
</dbReference>
<evidence type="ECO:0000313" key="9">
    <source>
        <dbReference type="Proteomes" id="UP000249248"/>
    </source>
</evidence>
<dbReference type="SUPFAM" id="SSF46785">
    <property type="entry name" value="Winged helix' DNA-binding domain"/>
    <property type="match status" value="1"/>
</dbReference>
<dbReference type="Gene3D" id="1.10.60.10">
    <property type="entry name" value="Iron dependent repressor, metal binding and dimerisation domain"/>
    <property type="match status" value="1"/>
</dbReference>
<keyword evidence="5" id="KW-0804">Transcription</keyword>
<gene>
    <name evidence="8" type="ORF">DNU06_08170</name>
</gene>
<dbReference type="InterPro" id="IPR050536">
    <property type="entry name" value="DtxR_MntR_Metal-Reg"/>
</dbReference>
<dbReference type="PROSITE" id="PS50944">
    <property type="entry name" value="HTH_DTXR"/>
    <property type="match status" value="1"/>
</dbReference>
<dbReference type="InterPro" id="IPR001367">
    <property type="entry name" value="Fe_dep_repressor"/>
</dbReference>
<comment type="caution">
    <text evidence="8">The sequence shown here is derived from an EMBL/GenBank/DDBJ whole genome shotgun (WGS) entry which is preliminary data.</text>
</comment>
<evidence type="ECO:0000256" key="5">
    <source>
        <dbReference type="ARBA" id="ARBA00023163"/>
    </source>
</evidence>
<dbReference type="GO" id="GO:0046914">
    <property type="term" value="F:transition metal ion binding"/>
    <property type="evidence" value="ECO:0007669"/>
    <property type="project" value="InterPro"/>
</dbReference>
<feature type="domain" description="HTH dtxR-type" evidence="7">
    <location>
        <begin position="5"/>
        <end position="67"/>
    </location>
</feature>
<evidence type="ECO:0000259" key="7">
    <source>
        <dbReference type="PROSITE" id="PS50944"/>
    </source>
</evidence>
<dbReference type="InterPro" id="IPR036421">
    <property type="entry name" value="Fe_dep_repressor_sf"/>
</dbReference>
<name>A0A2W1MYH9_9FLAO</name>
<protein>
    <recommendedName>
        <fullName evidence="2">Transcriptional regulator MntR</fullName>
    </recommendedName>
</protein>
<keyword evidence="3" id="KW-0805">Transcription regulation</keyword>
<organism evidence="8 9">
    <name type="scientific">Putridiphycobacter roseus</name>
    <dbReference type="NCBI Taxonomy" id="2219161"/>
    <lineage>
        <taxon>Bacteria</taxon>
        <taxon>Pseudomonadati</taxon>
        <taxon>Bacteroidota</taxon>
        <taxon>Flavobacteriia</taxon>
        <taxon>Flavobacteriales</taxon>
        <taxon>Crocinitomicaceae</taxon>
        <taxon>Putridiphycobacter</taxon>
    </lineage>
</organism>
<dbReference type="InterPro" id="IPR038157">
    <property type="entry name" value="FeoA_core_dom"/>
</dbReference>
<dbReference type="SMART" id="SM00529">
    <property type="entry name" value="HTH_DTXR"/>
    <property type="match status" value="1"/>
</dbReference>
<dbReference type="GO" id="GO:0003700">
    <property type="term" value="F:DNA-binding transcription factor activity"/>
    <property type="evidence" value="ECO:0007669"/>
    <property type="project" value="InterPro"/>
</dbReference>
<dbReference type="OrthoDB" id="9791355at2"/>
<dbReference type="Pfam" id="PF04023">
    <property type="entry name" value="FeoA"/>
    <property type="match status" value="1"/>
</dbReference>
<dbReference type="Pfam" id="PF01325">
    <property type="entry name" value="Fe_dep_repress"/>
    <property type="match status" value="1"/>
</dbReference>
<dbReference type="InterPro" id="IPR036390">
    <property type="entry name" value="WH_DNA-bd_sf"/>
</dbReference>
<dbReference type="RefSeq" id="WP_111062764.1">
    <property type="nucleotide sequence ID" value="NZ_JBHUCU010000016.1"/>
</dbReference>
<dbReference type="SUPFAM" id="SSF47979">
    <property type="entry name" value="Iron-dependent repressor protein, dimerization domain"/>
    <property type="match status" value="1"/>
</dbReference>
<dbReference type="PANTHER" id="PTHR33238:SF7">
    <property type="entry name" value="IRON-DEPENDENT TRANSCRIPTIONAL REGULATOR"/>
    <property type="match status" value="1"/>
</dbReference>
<dbReference type="GO" id="GO:0046983">
    <property type="term" value="F:protein dimerization activity"/>
    <property type="evidence" value="ECO:0007669"/>
    <property type="project" value="InterPro"/>
</dbReference>
<dbReference type="EMBL" id="QKSB01000004">
    <property type="protein sequence ID" value="PZE17239.1"/>
    <property type="molecule type" value="Genomic_DNA"/>
</dbReference>
<keyword evidence="4" id="KW-0238">DNA-binding</keyword>
<dbReference type="Gene3D" id="2.30.30.90">
    <property type="match status" value="1"/>
</dbReference>
<evidence type="ECO:0000313" key="8">
    <source>
        <dbReference type="EMBL" id="PZE17239.1"/>
    </source>
</evidence>
<comment type="similarity">
    <text evidence="1">Belongs to the DtxR/MntR family.</text>
</comment>
<dbReference type="InterPro" id="IPR022687">
    <property type="entry name" value="HTH_DTXR"/>
</dbReference>
<dbReference type="InterPro" id="IPR036388">
    <property type="entry name" value="WH-like_DNA-bd_sf"/>
</dbReference>